<evidence type="ECO:0000313" key="2">
    <source>
        <dbReference type="EMBL" id="GGF13981.1"/>
    </source>
</evidence>
<keyword evidence="3" id="KW-1185">Reference proteome</keyword>
<evidence type="ECO:0000313" key="3">
    <source>
        <dbReference type="Proteomes" id="UP000660110"/>
    </source>
</evidence>
<protein>
    <submittedName>
        <fullName evidence="2">Uncharacterized protein</fullName>
    </submittedName>
</protein>
<keyword evidence="1" id="KW-0812">Transmembrane</keyword>
<feature type="transmembrane region" description="Helical" evidence="1">
    <location>
        <begin position="13"/>
        <end position="35"/>
    </location>
</feature>
<reference evidence="2" key="2">
    <citation type="submission" date="2020-09" db="EMBL/GenBank/DDBJ databases">
        <authorList>
            <person name="Sun Q."/>
            <person name="Zhou Y."/>
        </authorList>
    </citation>
    <scope>NUCLEOTIDE SEQUENCE</scope>
    <source>
        <strain evidence="2">CGMCC 1.12153</strain>
    </source>
</reference>
<dbReference type="AlphaFoldDB" id="A0A917ETL3"/>
<dbReference type="Proteomes" id="UP000660110">
    <property type="component" value="Unassembled WGS sequence"/>
</dbReference>
<sequence length="65" mass="7239">MFGEVDHGSINNIVFHLFSLGTCMIVAGMISIVLLKELKLPLRVTRSIASLLSIGVAYVYYQTFF</sequence>
<name>A0A917ETL3_HALAA</name>
<dbReference type="RefSeq" id="WP_188376429.1">
    <property type="nucleotide sequence ID" value="NZ_BMEL01000001.1"/>
</dbReference>
<keyword evidence="1" id="KW-1133">Transmembrane helix</keyword>
<reference evidence="2" key="1">
    <citation type="journal article" date="2014" name="Int. J. Syst. Evol. Microbiol.">
        <title>Complete genome sequence of Corynebacterium casei LMG S-19264T (=DSM 44701T), isolated from a smear-ripened cheese.</title>
        <authorList>
            <consortium name="US DOE Joint Genome Institute (JGI-PGF)"/>
            <person name="Walter F."/>
            <person name="Albersmeier A."/>
            <person name="Kalinowski J."/>
            <person name="Ruckert C."/>
        </authorList>
    </citation>
    <scope>NUCLEOTIDE SEQUENCE</scope>
    <source>
        <strain evidence="2">CGMCC 1.12153</strain>
    </source>
</reference>
<evidence type="ECO:0000256" key="1">
    <source>
        <dbReference type="SAM" id="Phobius"/>
    </source>
</evidence>
<keyword evidence="1" id="KW-0472">Membrane</keyword>
<accession>A0A917ETL3</accession>
<proteinExistence type="predicted"/>
<organism evidence="2 3">
    <name type="scientific">Halobacillus andaensis</name>
    <dbReference type="NCBI Taxonomy" id="1176239"/>
    <lineage>
        <taxon>Bacteria</taxon>
        <taxon>Bacillati</taxon>
        <taxon>Bacillota</taxon>
        <taxon>Bacilli</taxon>
        <taxon>Bacillales</taxon>
        <taxon>Bacillaceae</taxon>
        <taxon>Halobacillus</taxon>
    </lineage>
</organism>
<gene>
    <name evidence="2" type="ORF">GCM10010954_10900</name>
</gene>
<feature type="transmembrane region" description="Helical" evidence="1">
    <location>
        <begin position="47"/>
        <end position="64"/>
    </location>
</feature>
<dbReference type="EMBL" id="BMEL01000001">
    <property type="protein sequence ID" value="GGF13981.1"/>
    <property type="molecule type" value="Genomic_DNA"/>
</dbReference>
<comment type="caution">
    <text evidence="2">The sequence shown here is derived from an EMBL/GenBank/DDBJ whole genome shotgun (WGS) entry which is preliminary data.</text>
</comment>